<dbReference type="InterPro" id="IPR000537">
    <property type="entry name" value="UbiA_prenyltransferase"/>
</dbReference>
<comment type="function">
    <text evidence="10">Catalyzes the prenylation of para-hydroxybenzoate (PHB) with an all-trans polyprenyl group. Mediates the second step in the final reaction sequence of coenzyme Q (CoQ) biosynthesis, which is the condensation of the polyisoprenoid side chain with PHB, generating the first membrane-bound Q intermediate.</text>
</comment>
<comment type="pathway">
    <text evidence="3">Secondary metabolite biosynthesis; terpenoid biosynthesis.</text>
</comment>
<comment type="cofactor">
    <cofactor evidence="1 10">
        <name>Mg(2+)</name>
        <dbReference type="ChEBI" id="CHEBI:18420"/>
    </cofactor>
</comment>
<dbReference type="Proteomes" id="UP001295740">
    <property type="component" value="Unassembled WGS sequence"/>
</dbReference>
<reference evidence="12" key="1">
    <citation type="submission" date="2023-10" db="EMBL/GenBank/DDBJ databases">
        <authorList>
            <person name="Hackl T."/>
        </authorList>
    </citation>
    <scope>NUCLEOTIDE SEQUENCE</scope>
</reference>
<proteinExistence type="inferred from homology"/>
<evidence type="ECO:0000256" key="1">
    <source>
        <dbReference type="ARBA" id="ARBA00001946"/>
    </source>
</evidence>
<accession>A0AAI8VR54</accession>
<dbReference type="Gene3D" id="1.10.357.140">
    <property type="entry name" value="UbiA prenyltransferase"/>
    <property type="match status" value="1"/>
</dbReference>
<evidence type="ECO:0000256" key="3">
    <source>
        <dbReference type="ARBA" id="ARBA00004721"/>
    </source>
</evidence>
<evidence type="ECO:0000256" key="10">
    <source>
        <dbReference type="HAMAP-Rule" id="MF_03189"/>
    </source>
</evidence>
<protein>
    <recommendedName>
        <fullName evidence="10">4-hydroxybenzoate polyprenyltransferase, mitochondrial</fullName>
        <shortName evidence="10">4-HB polyprenyltransferase</shortName>
        <ecNumber evidence="10">2.5.1.39</ecNumber>
    </recommendedName>
    <alternativeName>
        <fullName evidence="10">Para-hydroxybenzoate--polyprenyltransferase</fullName>
        <shortName evidence="10">PHB:PPT</shortName>
        <shortName evidence="10">PHB:polyprenyltransferase</shortName>
    </alternativeName>
</protein>
<comment type="catalytic activity">
    <reaction evidence="10">
        <text>an all-trans-polyprenyl diphosphate + 4-hydroxybenzoate = a 4-hydroxy-3-(all-trans-polyprenyl)benzoate + diphosphate</text>
        <dbReference type="Rhea" id="RHEA:44504"/>
        <dbReference type="Rhea" id="RHEA-COMP:9514"/>
        <dbReference type="Rhea" id="RHEA-COMP:9564"/>
        <dbReference type="ChEBI" id="CHEBI:17879"/>
        <dbReference type="ChEBI" id="CHEBI:33019"/>
        <dbReference type="ChEBI" id="CHEBI:58914"/>
        <dbReference type="ChEBI" id="CHEBI:78396"/>
        <dbReference type="EC" id="2.5.1.39"/>
    </reaction>
</comment>
<dbReference type="InterPro" id="IPR039653">
    <property type="entry name" value="Prenyltransferase"/>
</dbReference>
<dbReference type="GO" id="GO:0008299">
    <property type="term" value="P:isoprenoid biosynthetic process"/>
    <property type="evidence" value="ECO:0007669"/>
    <property type="project" value="UniProtKB-UniRule"/>
</dbReference>
<dbReference type="PANTHER" id="PTHR11048:SF39">
    <property type="entry name" value="POLYPRENYL TRANSFERASE AUSN"/>
    <property type="match status" value="1"/>
</dbReference>
<keyword evidence="10" id="KW-0496">Mitochondrion</keyword>
<dbReference type="GO" id="GO:0008412">
    <property type="term" value="F:4-hydroxybenzoate polyprenyltransferase activity"/>
    <property type="evidence" value="ECO:0007669"/>
    <property type="project" value="UniProtKB-EC"/>
</dbReference>
<feature type="compositionally biased region" description="Low complexity" evidence="11">
    <location>
        <begin position="1"/>
        <end position="13"/>
    </location>
</feature>
<evidence type="ECO:0000256" key="8">
    <source>
        <dbReference type="ARBA" id="ARBA00023136"/>
    </source>
</evidence>
<dbReference type="HAMAP" id="MF_01635">
    <property type="entry name" value="UbiA"/>
    <property type="match status" value="1"/>
</dbReference>
<gene>
    <name evidence="12" type="ORF">KHLLAP_LOCUS9999</name>
</gene>
<evidence type="ECO:0000256" key="6">
    <source>
        <dbReference type="ARBA" id="ARBA00022692"/>
    </source>
</evidence>
<evidence type="ECO:0000313" key="13">
    <source>
        <dbReference type="Proteomes" id="UP001295740"/>
    </source>
</evidence>
<feature type="transmembrane region" description="Helical" evidence="10">
    <location>
        <begin position="314"/>
        <end position="331"/>
    </location>
</feature>
<feature type="transmembrane region" description="Helical" evidence="10">
    <location>
        <begin position="237"/>
        <end position="256"/>
    </location>
</feature>
<name>A0AAI8VR54_9PEZI</name>
<dbReference type="Pfam" id="PF01040">
    <property type="entry name" value="UbiA"/>
    <property type="match status" value="1"/>
</dbReference>
<feature type="transmembrane region" description="Helical" evidence="10">
    <location>
        <begin position="182"/>
        <end position="203"/>
    </location>
</feature>
<evidence type="ECO:0000256" key="5">
    <source>
        <dbReference type="ARBA" id="ARBA00022679"/>
    </source>
</evidence>
<keyword evidence="10" id="KW-0831">Ubiquinone biosynthesis</keyword>
<comment type="similarity">
    <text evidence="4 10">Belongs to the UbiA prenyltransferase family.</text>
</comment>
<feature type="transmembrane region" description="Helical" evidence="10">
    <location>
        <begin position="210"/>
        <end position="231"/>
    </location>
</feature>
<evidence type="ECO:0000256" key="7">
    <source>
        <dbReference type="ARBA" id="ARBA00022989"/>
    </source>
</evidence>
<dbReference type="InterPro" id="IPR044878">
    <property type="entry name" value="UbiA_sf"/>
</dbReference>
<keyword evidence="8 10" id="KW-0472">Membrane</keyword>
<dbReference type="EMBL" id="CAUWAG010000012">
    <property type="protein sequence ID" value="CAJ2509531.1"/>
    <property type="molecule type" value="Genomic_DNA"/>
</dbReference>
<dbReference type="FunFam" id="1.20.120.1780:FF:000001">
    <property type="entry name" value="4-hydroxybenzoate octaprenyltransferase"/>
    <property type="match status" value="1"/>
</dbReference>
<evidence type="ECO:0000313" key="12">
    <source>
        <dbReference type="EMBL" id="CAJ2509531.1"/>
    </source>
</evidence>
<dbReference type="Gene3D" id="1.20.120.1780">
    <property type="entry name" value="UbiA prenyltransferase"/>
    <property type="match status" value="1"/>
</dbReference>
<comment type="subcellular location">
    <subcellularLocation>
        <location evidence="2">Membrane</location>
        <topology evidence="2">Multi-pass membrane protein</topology>
    </subcellularLocation>
    <subcellularLocation>
        <location evidence="10">Mitochondrion inner membrane</location>
        <topology evidence="10">Multi-pass membrane protein</topology>
        <orientation evidence="10">Matrix side</orientation>
    </subcellularLocation>
</comment>
<sequence length="370" mass="40196">MARTTTSTSLLATQSPRTTDPGVATPEKAAPSLMAKSELGSLLVHDKDIDFFPHLPSYSDPTTGVLSLLPSSWIPYGQLMRIDRPGGLYAFYFPYLIGIMYAACIAPTAPSPLTLLGLAAILLPFNVLLRGAACAWNDNVDQGFDRRVERCRHRPVARGAVSTTQAHVFTLAQLAVGYPILALLPAPCTPHMAVAVVLFFVYALMKRVTYYPQVVLGFPFAWAIFFCVAALDMDPFSSANAAPTLALFAANILWTVTYDTIYAHQDVADDEKAGVKGMALRFRNSTKLLASILTVGQVALLALCGHWAGFSTLYFIGTVGGVAATMTYYIYDVDLKRPESCGDWFRDQFWIVGSGFMAGLTAEYAMKVIA</sequence>
<dbReference type="AlphaFoldDB" id="A0AAI8VR54"/>
<keyword evidence="13" id="KW-1185">Reference proteome</keyword>
<feature type="transmembrane region" description="Helical" evidence="10">
    <location>
        <begin position="288"/>
        <end position="308"/>
    </location>
</feature>
<comment type="pathway">
    <text evidence="10">Cofactor biosynthesis; ubiquinone biosynthesis.</text>
</comment>
<keyword evidence="9" id="KW-0325">Glycoprotein</keyword>
<keyword evidence="6 10" id="KW-0812">Transmembrane</keyword>
<dbReference type="GO" id="GO:0005743">
    <property type="term" value="C:mitochondrial inner membrane"/>
    <property type="evidence" value="ECO:0007669"/>
    <property type="project" value="UniProtKB-SubCell"/>
</dbReference>
<dbReference type="FunFam" id="1.10.357.140:FF:000008">
    <property type="entry name" value="4-hydroxybenzoate octaprenyltransferase"/>
    <property type="match status" value="1"/>
</dbReference>
<keyword evidence="10" id="KW-0414">Isoprene biosynthesis</keyword>
<dbReference type="CDD" id="cd13959">
    <property type="entry name" value="PT_UbiA_COQ2"/>
    <property type="match status" value="1"/>
</dbReference>
<comment type="caution">
    <text evidence="12">The sequence shown here is derived from an EMBL/GenBank/DDBJ whole genome shotgun (WGS) entry which is preliminary data.</text>
</comment>
<feature type="transmembrane region" description="Helical" evidence="10">
    <location>
        <begin position="88"/>
        <end position="109"/>
    </location>
</feature>
<keyword evidence="7 10" id="KW-1133">Transmembrane helix</keyword>
<evidence type="ECO:0000256" key="4">
    <source>
        <dbReference type="ARBA" id="ARBA00005985"/>
    </source>
</evidence>
<dbReference type="PANTHER" id="PTHR11048">
    <property type="entry name" value="PRENYLTRANSFERASES"/>
    <property type="match status" value="1"/>
</dbReference>
<evidence type="ECO:0000256" key="2">
    <source>
        <dbReference type="ARBA" id="ARBA00004141"/>
    </source>
</evidence>
<organism evidence="12 13">
    <name type="scientific">Anthostomella pinea</name>
    <dbReference type="NCBI Taxonomy" id="933095"/>
    <lineage>
        <taxon>Eukaryota</taxon>
        <taxon>Fungi</taxon>
        <taxon>Dikarya</taxon>
        <taxon>Ascomycota</taxon>
        <taxon>Pezizomycotina</taxon>
        <taxon>Sordariomycetes</taxon>
        <taxon>Xylariomycetidae</taxon>
        <taxon>Xylariales</taxon>
        <taxon>Xylariaceae</taxon>
        <taxon>Anthostomella</taxon>
    </lineage>
</organism>
<dbReference type="GO" id="GO:0006744">
    <property type="term" value="P:ubiquinone biosynthetic process"/>
    <property type="evidence" value="ECO:0007669"/>
    <property type="project" value="UniProtKB-UniRule"/>
</dbReference>
<evidence type="ECO:0000256" key="9">
    <source>
        <dbReference type="ARBA" id="ARBA00023180"/>
    </source>
</evidence>
<evidence type="ECO:0000256" key="11">
    <source>
        <dbReference type="SAM" id="MobiDB-lite"/>
    </source>
</evidence>
<feature type="region of interest" description="Disordered" evidence="11">
    <location>
        <begin position="1"/>
        <end position="28"/>
    </location>
</feature>
<keyword evidence="5 10" id="KW-0808">Transferase</keyword>
<dbReference type="EC" id="2.5.1.39" evidence="10"/>
<dbReference type="InterPro" id="IPR006370">
    <property type="entry name" value="HB_polyprenyltransferase-like"/>
</dbReference>
<keyword evidence="10" id="KW-0999">Mitochondrion inner membrane</keyword>